<sequence length="463" mass="50973">MIYNLQSVSNAAETEAPSKRLTLSEVSEQPVDLPDAATARVAVIGLGYVGLPLVCGFSQNNRAIGFDISADKIEELKNGYDATGEVVGTELAEADVEFTIDAEALATADAIIVCVPTPVNSRNRPDYRPLLAASKTIGQHMKRGALVVYESTVDPGTTENKCLPVLESVSNMKEGVDFYVGYSPERINPGDPTRRLADIKKIVAGSTPYVTDYLVKLYSRVINASLTPAASIKVAEAAKILENTQRDVNIALMNELMALYDKMGIRASDVIAAASSKWNFHHYRPGMVGGHCIAVDPYYLVDAGRRHGLPMELVAAGRAVNEQTPYFLAEKLETMFEEAGQSIVGKRILVLGRTFKEDCPDTRNSKTFKMMDYLWAQGAEVYNFDPIAEDDHFEGGRGTRIVDDPFDGGAYHAIVVTLGHKVFREQLDRNTLETLVPRGAPLIDMRGQYDCEEVHDHFNYWRP</sequence>
<dbReference type="Proteomes" id="UP001597101">
    <property type="component" value="Unassembled WGS sequence"/>
</dbReference>
<dbReference type="InterPro" id="IPR014026">
    <property type="entry name" value="UDP-Glc/GDP-Man_DH_dimer"/>
</dbReference>
<evidence type="ECO:0000313" key="6">
    <source>
        <dbReference type="EMBL" id="MFD0916244.1"/>
    </source>
</evidence>
<evidence type="ECO:0000256" key="3">
    <source>
        <dbReference type="ARBA" id="ARBA00023027"/>
    </source>
</evidence>
<dbReference type="PIRSF" id="PIRSF500136">
    <property type="entry name" value="UDP_ManNAc_DH"/>
    <property type="match status" value="1"/>
</dbReference>
<keyword evidence="7" id="KW-1185">Reference proteome</keyword>
<comment type="similarity">
    <text evidence="1 4">Belongs to the UDP-glucose/GDP-mannose dehydrogenase family.</text>
</comment>
<evidence type="ECO:0000256" key="2">
    <source>
        <dbReference type="ARBA" id="ARBA00023002"/>
    </source>
</evidence>
<dbReference type="InterPro" id="IPR017476">
    <property type="entry name" value="UDP-Glc/GDP-Man"/>
</dbReference>
<dbReference type="InterPro" id="IPR001732">
    <property type="entry name" value="UDP-Glc/GDP-Man_DH_N"/>
</dbReference>
<proteinExistence type="inferred from homology"/>
<dbReference type="Pfam" id="PF03720">
    <property type="entry name" value="UDPG_MGDP_dh_C"/>
    <property type="match status" value="1"/>
</dbReference>
<organism evidence="6 7">
    <name type="scientific">Pseudahrensia aquimaris</name>
    <dbReference type="NCBI Taxonomy" id="744461"/>
    <lineage>
        <taxon>Bacteria</taxon>
        <taxon>Pseudomonadati</taxon>
        <taxon>Pseudomonadota</taxon>
        <taxon>Alphaproteobacteria</taxon>
        <taxon>Hyphomicrobiales</taxon>
        <taxon>Ahrensiaceae</taxon>
        <taxon>Pseudahrensia</taxon>
    </lineage>
</organism>
<dbReference type="Gene3D" id="3.40.50.720">
    <property type="entry name" value="NAD(P)-binding Rossmann-like Domain"/>
    <property type="match status" value="2"/>
</dbReference>
<protein>
    <submittedName>
        <fullName evidence="6">Nucleotide sugar dehydrogenase</fullName>
    </submittedName>
</protein>
<evidence type="ECO:0000256" key="1">
    <source>
        <dbReference type="ARBA" id="ARBA00006601"/>
    </source>
</evidence>
<dbReference type="InterPro" id="IPR028359">
    <property type="entry name" value="UDP_ManNAc/GlcNAc_DH"/>
</dbReference>
<dbReference type="InterPro" id="IPR014027">
    <property type="entry name" value="UDP-Glc/GDP-Man_DH_C"/>
</dbReference>
<dbReference type="NCBIfam" id="TIGR03026">
    <property type="entry name" value="NDP-sugDHase"/>
    <property type="match status" value="1"/>
</dbReference>
<feature type="domain" description="UDP-glucose/GDP-mannose dehydrogenase C-terminal" evidence="5">
    <location>
        <begin position="349"/>
        <end position="451"/>
    </location>
</feature>
<evidence type="ECO:0000259" key="5">
    <source>
        <dbReference type="SMART" id="SM00984"/>
    </source>
</evidence>
<dbReference type="SUPFAM" id="SSF48179">
    <property type="entry name" value="6-phosphogluconate dehydrogenase C-terminal domain-like"/>
    <property type="match status" value="1"/>
</dbReference>
<dbReference type="SUPFAM" id="SSF51735">
    <property type="entry name" value="NAD(P)-binding Rossmann-fold domains"/>
    <property type="match status" value="1"/>
</dbReference>
<evidence type="ECO:0000256" key="4">
    <source>
        <dbReference type="PIRNR" id="PIRNR000124"/>
    </source>
</evidence>
<name>A0ABW3FHH3_9HYPH</name>
<dbReference type="InterPro" id="IPR036291">
    <property type="entry name" value="NAD(P)-bd_dom_sf"/>
</dbReference>
<dbReference type="InterPro" id="IPR036220">
    <property type="entry name" value="UDP-Glc/GDP-Man_DH_C_sf"/>
</dbReference>
<dbReference type="PANTHER" id="PTHR43491:SF2">
    <property type="entry name" value="UDP-N-ACETYL-D-MANNOSAMINE DEHYDROGENASE"/>
    <property type="match status" value="1"/>
</dbReference>
<dbReference type="PANTHER" id="PTHR43491">
    <property type="entry name" value="UDP-N-ACETYL-D-MANNOSAMINE DEHYDROGENASE"/>
    <property type="match status" value="1"/>
</dbReference>
<dbReference type="SUPFAM" id="SSF52413">
    <property type="entry name" value="UDP-glucose/GDP-mannose dehydrogenase C-terminal domain"/>
    <property type="match status" value="1"/>
</dbReference>
<dbReference type="InterPro" id="IPR008927">
    <property type="entry name" value="6-PGluconate_DH-like_C_sf"/>
</dbReference>
<dbReference type="EMBL" id="JBHTJV010000005">
    <property type="protein sequence ID" value="MFD0916244.1"/>
    <property type="molecule type" value="Genomic_DNA"/>
</dbReference>
<dbReference type="Pfam" id="PF03721">
    <property type="entry name" value="UDPG_MGDP_dh_N"/>
    <property type="match status" value="1"/>
</dbReference>
<dbReference type="PIRSF" id="PIRSF000124">
    <property type="entry name" value="UDPglc_GDPman_dh"/>
    <property type="match status" value="1"/>
</dbReference>
<comment type="caution">
    <text evidence="6">The sequence shown here is derived from an EMBL/GenBank/DDBJ whole genome shotgun (WGS) entry which is preliminary data.</text>
</comment>
<dbReference type="SMART" id="SM00984">
    <property type="entry name" value="UDPG_MGDP_dh_C"/>
    <property type="match status" value="1"/>
</dbReference>
<dbReference type="RefSeq" id="WP_377212106.1">
    <property type="nucleotide sequence ID" value="NZ_JBHTJV010000005.1"/>
</dbReference>
<reference evidence="7" key="1">
    <citation type="journal article" date="2019" name="Int. J. Syst. Evol. Microbiol.">
        <title>The Global Catalogue of Microorganisms (GCM) 10K type strain sequencing project: providing services to taxonomists for standard genome sequencing and annotation.</title>
        <authorList>
            <consortium name="The Broad Institute Genomics Platform"/>
            <consortium name="The Broad Institute Genome Sequencing Center for Infectious Disease"/>
            <person name="Wu L."/>
            <person name="Ma J."/>
        </authorList>
    </citation>
    <scope>NUCLEOTIDE SEQUENCE [LARGE SCALE GENOMIC DNA]</scope>
    <source>
        <strain evidence="7">CCUG 60023</strain>
    </source>
</reference>
<accession>A0ABW3FHH3</accession>
<gene>
    <name evidence="6" type="ORF">ACFQ14_07490</name>
</gene>
<keyword evidence="2" id="KW-0560">Oxidoreductase</keyword>
<keyword evidence="3" id="KW-0520">NAD</keyword>
<dbReference type="Pfam" id="PF00984">
    <property type="entry name" value="UDPG_MGDP_dh"/>
    <property type="match status" value="1"/>
</dbReference>
<evidence type="ECO:0000313" key="7">
    <source>
        <dbReference type="Proteomes" id="UP001597101"/>
    </source>
</evidence>